<organism evidence="2 3">
    <name type="scientific">Zophobas morio</name>
    <dbReference type="NCBI Taxonomy" id="2755281"/>
    <lineage>
        <taxon>Eukaryota</taxon>
        <taxon>Metazoa</taxon>
        <taxon>Ecdysozoa</taxon>
        <taxon>Arthropoda</taxon>
        <taxon>Hexapoda</taxon>
        <taxon>Insecta</taxon>
        <taxon>Pterygota</taxon>
        <taxon>Neoptera</taxon>
        <taxon>Endopterygota</taxon>
        <taxon>Coleoptera</taxon>
        <taxon>Polyphaga</taxon>
        <taxon>Cucujiformia</taxon>
        <taxon>Tenebrionidae</taxon>
        <taxon>Zophobas</taxon>
    </lineage>
</organism>
<accession>A0AA38HX41</accession>
<protein>
    <recommendedName>
        <fullName evidence="4">Tetraspanin</fullName>
    </recommendedName>
</protein>
<gene>
    <name evidence="2" type="ORF">Zmor_025577</name>
</gene>
<dbReference type="EMBL" id="JALNTZ010000008">
    <property type="protein sequence ID" value="KAJ3642824.1"/>
    <property type="molecule type" value="Genomic_DNA"/>
</dbReference>
<dbReference type="AlphaFoldDB" id="A0AA38HX41"/>
<feature type="transmembrane region" description="Helical" evidence="1">
    <location>
        <begin position="222"/>
        <end position="246"/>
    </location>
</feature>
<evidence type="ECO:0000313" key="3">
    <source>
        <dbReference type="Proteomes" id="UP001168821"/>
    </source>
</evidence>
<feature type="transmembrane region" description="Helical" evidence="1">
    <location>
        <begin position="88"/>
        <end position="106"/>
    </location>
</feature>
<feature type="transmembrane region" description="Helical" evidence="1">
    <location>
        <begin position="113"/>
        <end position="133"/>
    </location>
</feature>
<sequence>MFIHEDRLSDLSITKRRRFKKPQVKRDKCMDLTRSVSLVLIISKFLACLAVFVLVVCGQDAINQLLGVTEDQAIPLYDLPDAIQRTNAIIAFEVCMLCAFGIYGFATLNTHLLTFYGTNALIITGIVFLITVLPQDTRDINVITLFENFRDDKTKERRLNMFQIHCCGTDFYKFEDLDALPSSCCGQKRVVRCQPEKVFPQLCNTFVAQAWTSMKRREIDEYVIVIFGSVIAIMILEAVLTFGMIYRLRKKAMDSTESQMSNISS</sequence>
<comment type="caution">
    <text evidence="2">The sequence shown here is derived from an EMBL/GenBank/DDBJ whole genome shotgun (WGS) entry which is preliminary data.</text>
</comment>
<evidence type="ECO:0000313" key="2">
    <source>
        <dbReference type="EMBL" id="KAJ3642824.1"/>
    </source>
</evidence>
<proteinExistence type="predicted"/>
<evidence type="ECO:0008006" key="4">
    <source>
        <dbReference type="Google" id="ProtNLM"/>
    </source>
</evidence>
<keyword evidence="1" id="KW-0812">Transmembrane</keyword>
<feature type="transmembrane region" description="Helical" evidence="1">
    <location>
        <begin position="35"/>
        <end position="56"/>
    </location>
</feature>
<reference evidence="2" key="1">
    <citation type="journal article" date="2023" name="G3 (Bethesda)">
        <title>Whole genome assemblies of Zophobas morio and Tenebrio molitor.</title>
        <authorList>
            <person name="Kaur S."/>
            <person name="Stinson S.A."/>
            <person name="diCenzo G.C."/>
        </authorList>
    </citation>
    <scope>NUCLEOTIDE SEQUENCE</scope>
    <source>
        <strain evidence="2">QUZm001</strain>
    </source>
</reference>
<keyword evidence="1" id="KW-0472">Membrane</keyword>
<keyword evidence="1" id="KW-1133">Transmembrane helix</keyword>
<name>A0AA38HX41_9CUCU</name>
<evidence type="ECO:0000256" key="1">
    <source>
        <dbReference type="SAM" id="Phobius"/>
    </source>
</evidence>
<dbReference type="Proteomes" id="UP001168821">
    <property type="component" value="Unassembled WGS sequence"/>
</dbReference>
<keyword evidence="3" id="KW-1185">Reference proteome</keyword>